<organism evidence="10 11">
    <name type="scientific">Thermostichus vulcanus str. 'Rupite'</name>
    <dbReference type="NCBI Taxonomy" id="2813851"/>
    <lineage>
        <taxon>Bacteria</taxon>
        <taxon>Bacillati</taxon>
        <taxon>Cyanobacteriota</taxon>
        <taxon>Cyanophyceae</taxon>
        <taxon>Thermostichales</taxon>
        <taxon>Thermostichaceae</taxon>
        <taxon>Thermostichus</taxon>
    </lineage>
</organism>
<evidence type="ECO:0000259" key="9">
    <source>
        <dbReference type="PROSITE" id="PS50928"/>
    </source>
</evidence>
<comment type="similarity">
    <text evidence="8">Belongs to the binding-protein-dependent transport system permease family.</text>
</comment>
<dbReference type="InterPro" id="IPR035906">
    <property type="entry name" value="MetI-like_sf"/>
</dbReference>
<dbReference type="Gene3D" id="1.10.3720.10">
    <property type="entry name" value="MetI-like"/>
    <property type="match status" value="1"/>
</dbReference>
<dbReference type="PROSITE" id="PS50928">
    <property type="entry name" value="ABC_TM1"/>
    <property type="match status" value="1"/>
</dbReference>
<evidence type="ECO:0000313" key="11">
    <source>
        <dbReference type="Proteomes" id="UP000830835"/>
    </source>
</evidence>
<dbReference type="InterPro" id="IPR000515">
    <property type="entry name" value="MetI-like"/>
</dbReference>
<evidence type="ECO:0000256" key="6">
    <source>
        <dbReference type="ARBA" id="ARBA00022989"/>
    </source>
</evidence>
<evidence type="ECO:0000313" key="10">
    <source>
        <dbReference type="EMBL" id="MCJ2542223.1"/>
    </source>
</evidence>
<dbReference type="SUPFAM" id="SSF161098">
    <property type="entry name" value="MetI-like"/>
    <property type="match status" value="1"/>
</dbReference>
<evidence type="ECO:0000256" key="4">
    <source>
        <dbReference type="ARBA" id="ARBA00022692"/>
    </source>
</evidence>
<dbReference type="Pfam" id="PF00528">
    <property type="entry name" value="BPD_transp_1"/>
    <property type="match status" value="1"/>
</dbReference>
<dbReference type="PANTHER" id="PTHR30614:SF0">
    <property type="entry name" value="L-CYSTINE TRANSPORT SYSTEM PERMEASE PROTEIN TCYL"/>
    <property type="match status" value="1"/>
</dbReference>
<dbReference type="EMBL" id="JAFIRA010000007">
    <property type="protein sequence ID" value="MCJ2542223.1"/>
    <property type="molecule type" value="Genomic_DNA"/>
</dbReference>
<evidence type="ECO:0000256" key="2">
    <source>
        <dbReference type="ARBA" id="ARBA00022448"/>
    </source>
</evidence>
<proteinExistence type="inferred from homology"/>
<reference evidence="10" key="1">
    <citation type="submission" date="2021-02" db="EMBL/GenBank/DDBJ databases">
        <title>The CRISPR/cas machinery reduction and long-range gene transfer in the hot spring cyanobacterium Synechococcus.</title>
        <authorList>
            <person name="Dvorak P."/>
            <person name="Jahodarova E."/>
            <person name="Hasler P."/>
            <person name="Poulickova A."/>
        </authorList>
    </citation>
    <scope>NUCLEOTIDE SEQUENCE</scope>
    <source>
        <strain evidence="10">Rupite</strain>
    </source>
</reference>
<evidence type="ECO:0000256" key="8">
    <source>
        <dbReference type="RuleBase" id="RU363032"/>
    </source>
</evidence>
<protein>
    <submittedName>
        <fullName evidence="10">Amino acid ABC transporter permease</fullName>
    </submittedName>
</protein>
<dbReference type="CDD" id="cd06261">
    <property type="entry name" value="TM_PBP2"/>
    <property type="match status" value="1"/>
</dbReference>
<evidence type="ECO:0000256" key="5">
    <source>
        <dbReference type="ARBA" id="ARBA00022970"/>
    </source>
</evidence>
<feature type="transmembrane region" description="Helical" evidence="8">
    <location>
        <begin position="113"/>
        <end position="134"/>
    </location>
</feature>
<accession>A0ABT0C8V3</accession>
<keyword evidence="4 8" id="KW-0812">Transmembrane</keyword>
<keyword evidence="6 8" id="KW-1133">Transmembrane helix</keyword>
<sequence>MARGLWLVLWLALLAFAFSGVRFELAGIPVRTLRLNGNFVREWWWFISQGVGITFQLSLVSILCATTLAFLSALAGLSQVAPLSSLSALYVSLMRGTPLFLQFLFIYQALPQLGLVLGSFASAVLALTLNYGAYMSEIFRAGIQAIHRGQTEAAYALGLKPWQTMWRIILPQAFRIVLPDIGNQFIAMQKDTALASAIALQELMGRARQAGLPRQHFFEALVVAALWYWLLTLILSFFQGRLERYLTR</sequence>
<keyword evidence="7 8" id="KW-0472">Membrane</keyword>
<dbReference type="Proteomes" id="UP000830835">
    <property type="component" value="Unassembled WGS sequence"/>
</dbReference>
<keyword evidence="2 8" id="KW-0813">Transport</keyword>
<evidence type="ECO:0000256" key="3">
    <source>
        <dbReference type="ARBA" id="ARBA00022475"/>
    </source>
</evidence>
<keyword evidence="5" id="KW-0029">Amino-acid transport</keyword>
<keyword evidence="3" id="KW-1003">Cell membrane</keyword>
<comment type="subcellular location">
    <subcellularLocation>
        <location evidence="1 8">Cell membrane</location>
        <topology evidence="1 8">Multi-pass membrane protein</topology>
    </subcellularLocation>
</comment>
<evidence type="ECO:0000256" key="7">
    <source>
        <dbReference type="ARBA" id="ARBA00023136"/>
    </source>
</evidence>
<feature type="transmembrane region" description="Helical" evidence="8">
    <location>
        <begin position="217"/>
        <end position="238"/>
    </location>
</feature>
<keyword evidence="11" id="KW-1185">Reference proteome</keyword>
<evidence type="ECO:0000256" key="1">
    <source>
        <dbReference type="ARBA" id="ARBA00004651"/>
    </source>
</evidence>
<gene>
    <name evidence="10" type="ORF">JX360_04775</name>
</gene>
<dbReference type="PANTHER" id="PTHR30614">
    <property type="entry name" value="MEMBRANE COMPONENT OF AMINO ACID ABC TRANSPORTER"/>
    <property type="match status" value="1"/>
</dbReference>
<name>A0ABT0C8V3_THEVL</name>
<dbReference type="InterPro" id="IPR043429">
    <property type="entry name" value="ArtM/GltK/GlnP/TcyL/YhdX-like"/>
</dbReference>
<feature type="domain" description="ABC transmembrane type-1" evidence="9">
    <location>
        <begin position="51"/>
        <end position="239"/>
    </location>
</feature>
<feature type="transmembrane region" description="Helical" evidence="8">
    <location>
        <begin position="43"/>
        <end position="76"/>
    </location>
</feature>
<comment type="caution">
    <text evidence="10">The sequence shown here is derived from an EMBL/GenBank/DDBJ whole genome shotgun (WGS) entry which is preliminary data.</text>
</comment>
<dbReference type="NCBIfam" id="TIGR01726">
    <property type="entry name" value="HEQRo_perm_3TM"/>
    <property type="match status" value="1"/>
</dbReference>
<dbReference type="InterPro" id="IPR010065">
    <property type="entry name" value="AA_ABC_transptr_permease_3TM"/>
</dbReference>